<dbReference type="GO" id="GO:0005634">
    <property type="term" value="C:nucleus"/>
    <property type="evidence" value="ECO:0007669"/>
    <property type="project" value="TreeGrafter"/>
</dbReference>
<evidence type="ECO:0000256" key="1">
    <source>
        <dbReference type="ARBA" id="ARBA00019186"/>
    </source>
</evidence>
<dbReference type="InParanoid" id="A0A163KYQ9"/>
<dbReference type="STRING" id="4829.A0A163KYQ9"/>
<protein>
    <recommendedName>
        <fullName evidence="1 4">Proteasome assembly chaperone 2</fullName>
    </recommendedName>
</protein>
<organism evidence="5">
    <name type="scientific">Absidia glauca</name>
    <name type="common">Pin mould</name>
    <dbReference type="NCBI Taxonomy" id="4829"/>
    <lineage>
        <taxon>Eukaryota</taxon>
        <taxon>Fungi</taxon>
        <taxon>Fungi incertae sedis</taxon>
        <taxon>Mucoromycota</taxon>
        <taxon>Mucoromycotina</taxon>
        <taxon>Mucoromycetes</taxon>
        <taxon>Mucorales</taxon>
        <taxon>Cunninghamellaceae</taxon>
        <taxon>Absidia</taxon>
    </lineage>
</organism>
<dbReference type="EMBL" id="LT553919">
    <property type="protein sequence ID" value="SAM02570.1"/>
    <property type="molecule type" value="Genomic_DNA"/>
</dbReference>
<accession>A0A163KYQ9</accession>
<comment type="subunit">
    <text evidence="4">Component of the 20S proteasome chaperone.</text>
</comment>
<dbReference type="Proteomes" id="UP000078561">
    <property type="component" value="Unassembled WGS sequence"/>
</dbReference>
<dbReference type="InterPro" id="IPR038389">
    <property type="entry name" value="PSMG2_sf"/>
</dbReference>
<dbReference type="InterPro" id="IPR019151">
    <property type="entry name" value="Proteasome_assmbl_chaperone_2"/>
</dbReference>
<dbReference type="OMA" id="WKEHTGE"/>
<comment type="function">
    <text evidence="4">Involved in 20S proteasome assembly.</text>
</comment>
<evidence type="ECO:0000256" key="3">
    <source>
        <dbReference type="ARBA" id="ARBA00025745"/>
    </source>
</evidence>
<proteinExistence type="inferred from homology"/>
<keyword evidence="6" id="KW-1185">Reference proteome</keyword>
<dbReference type="PANTHER" id="PTHR12970:SF1">
    <property type="entry name" value="PROTEASOME ASSEMBLY CHAPERONE 2"/>
    <property type="match status" value="1"/>
</dbReference>
<dbReference type="GO" id="GO:0005829">
    <property type="term" value="C:cytosol"/>
    <property type="evidence" value="ECO:0007669"/>
    <property type="project" value="TreeGrafter"/>
</dbReference>
<sequence>MSAFIPSPSFDIHSLKGSHLLLPSVSIGNVPQLTCDLIIHTLQLTRVGSIDSDAVIPVVGQREDQSVGISVPIEVYQSADRQWTVIQQRSPTLPGKRKDLIASLVAFIESAQFARVVLLASLDASRRLDSQIASIPFRVVGDTTTVQDIYQKIKVPELETQQQQEMTTSQLPSMPGAGISRSLYQQLYDSKVNVVLFSMFVLEGDNGQDSVELANVINSYYQIKPEGKDAWTPPKSWEYLFGTPFNAEIYQ</sequence>
<comment type="similarity">
    <text evidence="3 4">Belongs to the PSMG2 family.</text>
</comment>
<dbReference type="PANTHER" id="PTHR12970">
    <property type="entry name" value="PROTEASOME ASSEMBLY CHAPERONE 2"/>
    <property type="match status" value="1"/>
</dbReference>
<evidence type="ECO:0000313" key="6">
    <source>
        <dbReference type="Proteomes" id="UP000078561"/>
    </source>
</evidence>
<dbReference type="AlphaFoldDB" id="A0A163KYQ9"/>
<reference evidence="5" key="1">
    <citation type="submission" date="2016-04" db="EMBL/GenBank/DDBJ databases">
        <authorList>
            <person name="Evans L.H."/>
            <person name="Alamgir A."/>
            <person name="Owens N."/>
            <person name="Weber N.D."/>
            <person name="Virtaneva K."/>
            <person name="Barbian K."/>
            <person name="Babar A."/>
            <person name="Rosenke K."/>
        </authorList>
    </citation>
    <scope>NUCLEOTIDE SEQUENCE [LARGE SCALE GENOMIC DNA]</scope>
    <source>
        <strain evidence="5">CBS 101.48</strain>
    </source>
</reference>
<evidence type="ECO:0000256" key="2">
    <source>
        <dbReference type="ARBA" id="ARBA00023186"/>
    </source>
</evidence>
<dbReference type="InterPro" id="IPR016562">
    <property type="entry name" value="Proteasome_assmbl_chp_2_euk"/>
</dbReference>
<evidence type="ECO:0000313" key="5">
    <source>
        <dbReference type="EMBL" id="SAM02570.1"/>
    </source>
</evidence>
<dbReference type="Gene3D" id="3.40.50.10900">
    <property type="entry name" value="PAC-like subunit"/>
    <property type="match status" value="1"/>
</dbReference>
<keyword evidence="2 4" id="KW-0143">Chaperone</keyword>
<dbReference type="Pfam" id="PF09754">
    <property type="entry name" value="PAC2"/>
    <property type="match status" value="1"/>
</dbReference>
<evidence type="ECO:0000256" key="4">
    <source>
        <dbReference type="PIRNR" id="PIRNR010044"/>
    </source>
</evidence>
<name>A0A163KYQ9_ABSGL</name>
<gene>
    <name evidence="5" type="primary">ABSGL_08371.1 scaffold 10076</name>
</gene>
<dbReference type="SUPFAM" id="SSF159659">
    <property type="entry name" value="Cgl1923-like"/>
    <property type="match status" value="1"/>
</dbReference>
<dbReference type="PIRSF" id="PIRSF010044">
    <property type="entry name" value="UCP010044"/>
    <property type="match status" value="1"/>
</dbReference>
<dbReference type="GO" id="GO:0043248">
    <property type="term" value="P:proteasome assembly"/>
    <property type="evidence" value="ECO:0007669"/>
    <property type="project" value="TreeGrafter"/>
</dbReference>
<dbReference type="OrthoDB" id="10260712at2759"/>